<accession>A0A2P2JBW6</accession>
<proteinExistence type="predicted"/>
<protein>
    <submittedName>
        <fullName evidence="1">Uncharacterized protein</fullName>
    </submittedName>
</protein>
<organism evidence="1">
    <name type="scientific">Rhizophora mucronata</name>
    <name type="common">Asiatic mangrove</name>
    <dbReference type="NCBI Taxonomy" id="61149"/>
    <lineage>
        <taxon>Eukaryota</taxon>
        <taxon>Viridiplantae</taxon>
        <taxon>Streptophyta</taxon>
        <taxon>Embryophyta</taxon>
        <taxon>Tracheophyta</taxon>
        <taxon>Spermatophyta</taxon>
        <taxon>Magnoliopsida</taxon>
        <taxon>eudicotyledons</taxon>
        <taxon>Gunneridae</taxon>
        <taxon>Pentapetalae</taxon>
        <taxon>rosids</taxon>
        <taxon>fabids</taxon>
        <taxon>Malpighiales</taxon>
        <taxon>Rhizophoraceae</taxon>
        <taxon>Rhizophora</taxon>
    </lineage>
</organism>
<dbReference type="EMBL" id="GGEC01010434">
    <property type="protein sequence ID" value="MBW90917.1"/>
    <property type="molecule type" value="Transcribed_RNA"/>
</dbReference>
<sequence>MEAHILQIMSGGNQAPFCIHSRNAHTSYPRRAKRLLLFVLLDIC</sequence>
<evidence type="ECO:0000313" key="1">
    <source>
        <dbReference type="EMBL" id="MBW90917.1"/>
    </source>
</evidence>
<dbReference type="AlphaFoldDB" id="A0A2P2JBW6"/>
<name>A0A2P2JBW6_RHIMU</name>
<reference evidence="1" key="1">
    <citation type="submission" date="2018-02" db="EMBL/GenBank/DDBJ databases">
        <title>Rhizophora mucronata_Transcriptome.</title>
        <authorList>
            <person name="Meera S.P."/>
            <person name="Sreeshan A."/>
            <person name="Augustine A."/>
        </authorList>
    </citation>
    <scope>NUCLEOTIDE SEQUENCE</scope>
    <source>
        <tissue evidence="1">Leaf</tissue>
    </source>
</reference>